<sequence>MSRNKIFIPVLAIFCLLLMVVWLAGGFQNKLAPGNKSELPAYQGARYTVQKSLIAMIEQVPASVVAKENTLVSSRLLAELKTLNVRAGDKVTAGQLIATLDDAELKAELQRVAAQQAANSAKLEQATKQLVRNKSLNEKGLIAINQVDEWQATVNELQAQDKALQEAYRSAEVALGYTQITAPISGKVVARLQEPGSMVSPGGAIISLFNPLQLQIEAPIRESQVKHIQLGSEIKVRIPALDISQTARVSEMVPIADSQARSFIIKLDMPLLKNVVPGMYALVELVLGEQAVIQIPTNMISKYGQLAMVEVIESGQLHKRYLRLGEETGNKTIVISGLNEGDQLAVQR</sequence>
<protein>
    <submittedName>
        <fullName evidence="5">Efflux RND transporter periplasmic adaptor subunit</fullName>
    </submittedName>
</protein>
<evidence type="ECO:0000256" key="1">
    <source>
        <dbReference type="ARBA" id="ARBA00009477"/>
    </source>
</evidence>
<accession>A0A8I2HCG6</accession>
<dbReference type="EMBL" id="WEIA01000024">
    <property type="protein sequence ID" value="NLR24136.1"/>
    <property type="molecule type" value="Genomic_DNA"/>
</dbReference>
<dbReference type="PANTHER" id="PTHR30469">
    <property type="entry name" value="MULTIDRUG RESISTANCE PROTEIN MDTA"/>
    <property type="match status" value="1"/>
</dbReference>
<feature type="coiled-coil region" evidence="2">
    <location>
        <begin position="106"/>
        <end position="174"/>
    </location>
</feature>
<dbReference type="Gene3D" id="2.40.50.100">
    <property type="match status" value="1"/>
</dbReference>
<dbReference type="AlphaFoldDB" id="A0A8I2HCG6"/>
<reference evidence="5" key="1">
    <citation type="submission" date="2019-10" db="EMBL/GenBank/DDBJ databases">
        <authorList>
            <person name="Paulsen S."/>
        </authorList>
    </citation>
    <scope>NUCLEOTIDE SEQUENCE</scope>
    <source>
        <strain evidence="5">LMG 19692</strain>
    </source>
</reference>
<evidence type="ECO:0000256" key="2">
    <source>
        <dbReference type="SAM" id="Coils"/>
    </source>
</evidence>
<dbReference type="Proteomes" id="UP000646877">
    <property type="component" value="Unassembled WGS sequence"/>
</dbReference>
<feature type="domain" description="CusB-like beta-barrel" evidence="4">
    <location>
        <begin position="216"/>
        <end position="285"/>
    </location>
</feature>
<evidence type="ECO:0000313" key="5">
    <source>
        <dbReference type="EMBL" id="NLR24136.1"/>
    </source>
</evidence>
<dbReference type="Pfam" id="PF25954">
    <property type="entry name" value="Beta-barrel_RND_2"/>
    <property type="match status" value="1"/>
</dbReference>
<proteinExistence type="inferred from homology"/>
<reference evidence="6 8" key="2">
    <citation type="submission" date="2023-10" db="EMBL/GenBank/DDBJ databases">
        <title>To unveil natural product biosynthetic capacity in Pseudoalteromonas.</title>
        <authorList>
            <person name="Wang J."/>
        </authorList>
    </citation>
    <scope>NUCLEOTIDE SEQUENCE [LARGE SCALE GENOMIC DNA]</scope>
    <source>
        <strain evidence="6 8">DSM 15914</strain>
    </source>
</reference>
<dbReference type="SUPFAM" id="SSF111369">
    <property type="entry name" value="HlyD-like secretion proteins"/>
    <property type="match status" value="1"/>
</dbReference>
<evidence type="ECO:0000313" key="7">
    <source>
        <dbReference type="Proteomes" id="UP000646877"/>
    </source>
</evidence>
<evidence type="ECO:0000313" key="6">
    <source>
        <dbReference type="EMBL" id="WOX28480.1"/>
    </source>
</evidence>
<dbReference type="RefSeq" id="WP_193522586.1">
    <property type="nucleotide sequence ID" value="NZ_CBCSDF010000026.1"/>
</dbReference>
<organism evidence="5 7">
    <name type="scientific">Pseudoalteromonas maricaloris</name>
    <dbReference type="NCBI Taxonomy" id="184924"/>
    <lineage>
        <taxon>Bacteria</taxon>
        <taxon>Pseudomonadati</taxon>
        <taxon>Pseudomonadota</taxon>
        <taxon>Gammaproteobacteria</taxon>
        <taxon>Alteromonadales</taxon>
        <taxon>Pseudoalteromonadaceae</taxon>
        <taxon>Pseudoalteromonas</taxon>
    </lineage>
</organism>
<dbReference type="Pfam" id="PF25917">
    <property type="entry name" value="BSH_RND"/>
    <property type="match status" value="1"/>
</dbReference>
<keyword evidence="8" id="KW-1185">Reference proteome</keyword>
<evidence type="ECO:0000313" key="8">
    <source>
        <dbReference type="Proteomes" id="UP001304419"/>
    </source>
</evidence>
<evidence type="ECO:0000259" key="3">
    <source>
        <dbReference type="Pfam" id="PF25917"/>
    </source>
</evidence>
<feature type="domain" description="Multidrug resistance protein MdtA-like barrel-sandwich hybrid" evidence="3">
    <location>
        <begin position="72"/>
        <end position="202"/>
    </location>
</feature>
<dbReference type="InterPro" id="IPR058792">
    <property type="entry name" value="Beta-barrel_RND_2"/>
</dbReference>
<dbReference type="GO" id="GO:0015562">
    <property type="term" value="F:efflux transmembrane transporter activity"/>
    <property type="evidence" value="ECO:0007669"/>
    <property type="project" value="TreeGrafter"/>
</dbReference>
<dbReference type="Gene3D" id="2.40.30.170">
    <property type="match status" value="1"/>
</dbReference>
<name>A0A8I2HCG6_9GAMM</name>
<evidence type="ECO:0000259" key="4">
    <source>
        <dbReference type="Pfam" id="PF25954"/>
    </source>
</evidence>
<dbReference type="Gene3D" id="2.40.420.20">
    <property type="match status" value="1"/>
</dbReference>
<dbReference type="NCBIfam" id="TIGR01730">
    <property type="entry name" value="RND_mfp"/>
    <property type="match status" value="1"/>
</dbReference>
<dbReference type="PANTHER" id="PTHR30469:SF15">
    <property type="entry name" value="HLYD FAMILY OF SECRETION PROTEINS"/>
    <property type="match status" value="1"/>
</dbReference>
<comment type="similarity">
    <text evidence="1">Belongs to the membrane fusion protein (MFP) (TC 8.A.1) family.</text>
</comment>
<dbReference type="GO" id="GO:1990281">
    <property type="term" value="C:efflux pump complex"/>
    <property type="evidence" value="ECO:0007669"/>
    <property type="project" value="TreeGrafter"/>
</dbReference>
<dbReference type="Gene3D" id="1.10.287.470">
    <property type="entry name" value="Helix hairpin bin"/>
    <property type="match status" value="1"/>
</dbReference>
<dbReference type="InterPro" id="IPR058625">
    <property type="entry name" value="MdtA-like_BSH"/>
</dbReference>
<dbReference type="EMBL" id="CP137578">
    <property type="protein sequence ID" value="WOX28480.1"/>
    <property type="molecule type" value="Genomic_DNA"/>
</dbReference>
<dbReference type="Proteomes" id="UP001304419">
    <property type="component" value="Chromosome 1"/>
</dbReference>
<dbReference type="InterPro" id="IPR006143">
    <property type="entry name" value="RND_pump_MFP"/>
</dbReference>
<gene>
    <name evidence="5" type="ORF">F9Y85_23050</name>
    <name evidence="6" type="ORF">R5H13_17955</name>
</gene>
<keyword evidence="2" id="KW-0175">Coiled coil</keyword>